<feature type="compositionally biased region" description="Low complexity" evidence="1">
    <location>
        <begin position="377"/>
        <end position="421"/>
    </location>
</feature>
<proteinExistence type="predicted"/>
<keyword evidence="3" id="KW-1185">Reference proteome</keyword>
<organism evidence="2 3">
    <name type="scientific">Pisolithus tinctorius Marx 270</name>
    <dbReference type="NCBI Taxonomy" id="870435"/>
    <lineage>
        <taxon>Eukaryota</taxon>
        <taxon>Fungi</taxon>
        <taxon>Dikarya</taxon>
        <taxon>Basidiomycota</taxon>
        <taxon>Agaricomycotina</taxon>
        <taxon>Agaricomycetes</taxon>
        <taxon>Agaricomycetidae</taxon>
        <taxon>Boletales</taxon>
        <taxon>Sclerodermatineae</taxon>
        <taxon>Pisolithaceae</taxon>
        <taxon>Pisolithus</taxon>
    </lineage>
</organism>
<dbReference type="InParanoid" id="A0A0C3NWU2"/>
<sequence>MVNTHATAHRATKARASSLPPSPSMTQPGADIGDKSSLPKLTPIGSQYSTPIERPITDNIWSYSDMVRTGSRDPSPAPKGAAATLPGSRVSSPIDPGSRASLPNYLGLRVTSPENPGSRIASPMNPGDIEVPEAVKARAVRVWVLTHEENENLPDKVQCDSIFPMSKIDVEYDKASTTQRDLKGKGPDPRNWGNLNFSDGEIDTNAQRTALASWNTLNKLASKSDPNLMGPAERGNLEDATSANKDVPQKKASGGDDRAERLPKKEKSKRRENTKKPAPSKVPPNPVKEMVDKVVCQDHKRWEHQKMPRAMEPVKQINPKSYIGLAFKCLEKDEKHTSKTKRKRKSTHRRESTDNSKSSSSSSDGSESSSLEDDSSSDPSTSLSSKCSTSSDDGSASESDDMSSTSGSSSSSSESSSSSSRSRGHWRRGRSKQRKSHSRRAHKSKRRSRPRRKTTLKPIPPNKYDGVGKAQVAV</sequence>
<evidence type="ECO:0000256" key="1">
    <source>
        <dbReference type="SAM" id="MobiDB-lite"/>
    </source>
</evidence>
<protein>
    <submittedName>
        <fullName evidence="2">Uncharacterized protein</fullName>
    </submittedName>
</protein>
<feature type="compositionally biased region" description="Basic and acidic residues" evidence="1">
    <location>
        <begin position="289"/>
        <end position="306"/>
    </location>
</feature>
<evidence type="ECO:0000313" key="3">
    <source>
        <dbReference type="Proteomes" id="UP000054217"/>
    </source>
</evidence>
<feature type="compositionally biased region" description="Basic and acidic residues" evidence="1">
    <location>
        <begin position="174"/>
        <end position="188"/>
    </location>
</feature>
<feature type="compositionally biased region" description="Low complexity" evidence="1">
    <location>
        <begin position="355"/>
        <end position="369"/>
    </location>
</feature>
<reference evidence="2 3" key="1">
    <citation type="submission" date="2014-04" db="EMBL/GenBank/DDBJ databases">
        <authorList>
            <consortium name="DOE Joint Genome Institute"/>
            <person name="Kuo A."/>
            <person name="Kohler A."/>
            <person name="Costa M.D."/>
            <person name="Nagy L.G."/>
            <person name="Floudas D."/>
            <person name="Copeland A."/>
            <person name="Barry K.W."/>
            <person name="Cichocki N."/>
            <person name="Veneault-Fourrey C."/>
            <person name="LaButti K."/>
            <person name="Lindquist E.A."/>
            <person name="Lipzen A."/>
            <person name="Lundell T."/>
            <person name="Morin E."/>
            <person name="Murat C."/>
            <person name="Sun H."/>
            <person name="Tunlid A."/>
            <person name="Henrissat B."/>
            <person name="Grigoriev I.V."/>
            <person name="Hibbett D.S."/>
            <person name="Martin F."/>
            <person name="Nordberg H.P."/>
            <person name="Cantor M.N."/>
            <person name="Hua S.X."/>
        </authorList>
    </citation>
    <scope>NUCLEOTIDE SEQUENCE [LARGE SCALE GENOMIC DNA]</scope>
    <source>
        <strain evidence="2 3">Marx 270</strain>
    </source>
</reference>
<dbReference type="AlphaFoldDB" id="A0A0C3NWU2"/>
<feature type="region of interest" description="Disordered" evidence="1">
    <location>
        <begin position="221"/>
        <end position="474"/>
    </location>
</feature>
<dbReference type="Proteomes" id="UP000054217">
    <property type="component" value="Unassembled WGS sequence"/>
</dbReference>
<feature type="compositionally biased region" description="Basic residues" evidence="1">
    <location>
        <begin position="338"/>
        <end position="348"/>
    </location>
</feature>
<dbReference type="HOGENOM" id="CLU_044504_0_0_1"/>
<dbReference type="OrthoDB" id="3071436at2759"/>
<feature type="region of interest" description="Disordered" evidence="1">
    <location>
        <begin position="65"/>
        <end position="99"/>
    </location>
</feature>
<feature type="compositionally biased region" description="Basic and acidic residues" evidence="1">
    <location>
        <begin position="247"/>
        <end position="275"/>
    </location>
</feature>
<gene>
    <name evidence="2" type="ORF">M404DRAFT_30328</name>
</gene>
<feature type="region of interest" description="Disordered" evidence="1">
    <location>
        <begin position="174"/>
        <end position="199"/>
    </location>
</feature>
<reference evidence="3" key="2">
    <citation type="submission" date="2015-01" db="EMBL/GenBank/DDBJ databases">
        <title>Evolutionary Origins and Diversification of the Mycorrhizal Mutualists.</title>
        <authorList>
            <consortium name="DOE Joint Genome Institute"/>
            <consortium name="Mycorrhizal Genomics Consortium"/>
            <person name="Kohler A."/>
            <person name="Kuo A."/>
            <person name="Nagy L.G."/>
            <person name="Floudas D."/>
            <person name="Copeland A."/>
            <person name="Barry K.W."/>
            <person name="Cichocki N."/>
            <person name="Veneault-Fourrey C."/>
            <person name="LaButti K."/>
            <person name="Lindquist E.A."/>
            <person name="Lipzen A."/>
            <person name="Lundell T."/>
            <person name="Morin E."/>
            <person name="Murat C."/>
            <person name="Riley R."/>
            <person name="Ohm R."/>
            <person name="Sun H."/>
            <person name="Tunlid A."/>
            <person name="Henrissat B."/>
            <person name="Grigoriev I.V."/>
            <person name="Hibbett D.S."/>
            <person name="Martin F."/>
        </authorList>
    </citation>
    <scope>NUCLEOTIDE SEQUENCE [LARGE SCALE GENOMIC DNA]</scope>
    <source>
        <strain evidence="3">Marx 270</strain>
    </source>
</reference>
<evidence type="ECO:0000313" key="2">
    <source>
        <dbReference type="EMBL" id="KIN99663.1"/>
    </source>
</evidence>
<feature type="compositionally biased region" description="Basic residues" evidence="1">
    <location>
        <begin position="422"/>
        <end position="455"/>
    </location>
</feature>
<accession>A0A0C3NWU2</accession>
<name>A0A0C3NWU2_PISTI</name>
<feature type="region of interest" description="Disordered" evidence="1">
    <location>
        <begin position="1"/>
        <end position="51"/>
    </location>
</feature>
<dbReference type="STRING" id="870435.A0A0C3NWU2"/>
<dbReference type="EMBL" id="KN832003">
    <property type="protein sequence ID" value="KIN99663.1"/>
    <property type="molecule type" value="Genomic_DNA"/>
</dbReference>